<evidence type="ECO:0000259" key="10">
    <source>
        <dbReference type="PROSITE" id="PS50893"/>
    </source>
</evidence>
<dbReference type="GO" id="GO:0042626">
    <property type="term" value="F:ATPase-coupled transmembrane transporter activity"/>
    <property type="evidence" value="ECO:0007669"/>
    <property type="project" value="TreeGrafter"/>
</dbReference>
<dbReference type="InterPro" id="IPR027417">
    <property type="entry name" value="P-loop_NTPase"/>
</dbReference>
<dbReference type="GO" id="GO:0016887">
    <property type="term" value="F:ATP hydrolysis activity"/>
    <property type="evidence" value="ECO:0007669"/>
    <property type="project" value="InterPro"/>
</dbReference>
<comment type="similarity">
    <text evidence="9">Belongs to the ABC transporter superfamily. Energy-coupling factor EcfA family.</text>
</comment>
<evidence type="ECO:0000256" key="6">
    <source>
        <dbReference type="ARBA" id="ARBA00022967"/>
    </source>
</evidence>
<comment type="subunit">
    <text evidence="9">Forms a stable energy-coupling factor (ECF) transporter complex composed of 2 membrane-embedded substrate-binding proteins (S component), 2 ATP-binding proteins (A component) and 2 transmembrane proteins (T component).</text>
</comment>
<dbReference type="PATRIC" id="fig|1291052.5.peg.457"/>
<dbReference type="FunFam" id="3.40.50.300:FF:000224">
    <property type="entry name" value="Energy-coupling factor transporter ATP-binding protein EcfA"/>
    <property type="match status" value="1"/>
</dbReference>
<dbReference type="InterPro" id="IPR050095">
    <property type="entry name" value="ECF_ABC_transporter_ATP-bd"/>
</dbReference>
<dbReference type="Pfam" id="PF00005">
    <property type="entry name" value="ABC_tran"/>
    <property type="match status" value="1"/>
</dbReference>
<evidence type="ECO:0000313" key="11">
    <source>
        <dbReference type="EMBL" id="KRM54228.1"/>
    </source>
</evidence>
<accession>A0A0R1ZMB3</accession>
<dbReference type="PANTHER" id="PTHR43553:SF27">
    <property type="entry name" value="ENERGY-COUPLING FACTOR TRANSPORTER ATP-BINDING PROTEIN ECFA2"/>
    <property type="match status" value="1"/>
</dbReference>
<evidence type="ECO:0000256" key="4">
    <source>
        <dbReference type="ARBA" id="ARBA00022741"/>
    </source>
</evidence>
<dbReference type="SUPFAM" id="SSF52540">
    <property type="entry name" value="P-loop containing nucleoside triphosphate hydrolases"/>
    <property type="match status" value="1"/>
</dbReference>
<dbReference type="SMART" id="SM00382">
    <property type="entry name" value="AAA"/>
    <property type="match status" value="1"/>
</dbReference>
<comment type="function">
    <text evidence="9">ATP-binding (A) component of a common energy-coupling factor (ECF) ABC-transporter complex.</text>
</comment>
<comment type="subcellular location">
    <subcellularLocation>
        <location evidence="1 9">Cell membrane</location>
        <topology evidence="1 9">Peripheral membrane protein</topology>
    </subcellularLocation>
</comment>
<keyword evidence="2 9" id="KW-0813">Transport</keyword>
<dbReference type="EMBL" id="AYYO01000056">
    <property type="protein sequence ID" value="KRM54228.1"/>
    <property type="molecule type" value="Genomic_DNA"/>
</dbReference>
<dbReference type="NCBIfam" id="TIGR04521">
    <property type="entry name" value="ECF_ATPase_2"/>
    <property type="match status" value="1"/>
</dbReference>
<evidence type="ECO:0000256" key="3">
    <source>
        <dbReference type="ARBA" id="ARBA00022475"/>
    </source>
</evidence>
<name>A0A0R1ZMB3_9LACO</name>
<dbReference type="CDD" id="cd03225">
    <property type="entry name" value="ABC_cobalt_CbiO_domain1"/>
    <property type="match status" value="1"/>
</dbReference>
<keyword evidence="5 9" id="KW-0067">ATP-binding</keyword>
<reference evidence="11 12" key="1">
    <citation type="journal article" date="2015" name="Genome Announc.">
        <title>Expanding the biotechnology potential of lactobacilli through comparative genomics of 213 strains and associated genera.</title>
        <authorList>
            <person name="Sun Z."/>
            <person name="Harris H.M."/>
            <person name="McCann A."/>
            <person name="Guo C."/>
            <person name="Argimon S."/>
            <person name="Zhang W."/>
            <person name="Yang X."/>
            <person name="Jeffery I.B."/>
            <person name="Cooney J.C."/>
            <person name="Kagawa T.F."/>
            <person name="Liu W."/>
            <person name="Song Y."/>
            <person name="Salvetti E."/>
            <person name="Wrobel A."/>
            <person name="Rasinkangas P."/>
            <person name="Parkhill J."/>
            <person name="Rea M.C."/>
            <person name="O'Sullivan O."/>
            <person name="Ritari J."/>
            <person name="Douillard F.P."/>
            <person name="Paul Ross R."/>
            <person name="Yang R."/>
            <person name="Briner A.E."/>
            <person name="Felis G.E."/>
            <person name="de Vos W.M."/>
            <person name="Barrangou R."/>
            <person name="Klaenhammer T.R."/>
            <person name="Caufield P.W."/>
            <person name="Cui Y."/>
            <person name="Zhang H."/>
            <person name="O'Toole P.W."/>
        </authorList>
    </citation>
    <scope>NUCLEOTIDE SEQUENCE [LARGE SCALE GENOMIC DNA]</scope>
    <source>
        <strain evidence="11 12">DSM 20505</strain>
    </source>
</reference>
<dbReference type="InterPro" id="IPR030946">
    <property type="entry name" value="EcfA2"/>
</dbReference>
<keyword evidence="4 9" id="KW-0547">Nucleotide-binding</keyword>
<dbReference type="Gene3D" id="3.40.50.300">
    <property type="entry name" value="P-loop containing nucleotide triphosphate hydrolases"/>
    <property type="match status" value="1"/>
</dbReference>
<evidence type="ECO:0000256" key="5">
    <source>
        <dbReference type="ARBA" id="ARBA00022840"/>
    </source>
</evidence>
<keyword evidence="7 9" id="KW-0472">Membrane</keyword>
<dbReference type="PROSITE" id="PS00211">
    <property type="entry name" value="ABC_TRANSPORTER_1"/>
    <property type="match status" value="1"/>
</dbReference>
<evidence type="ECO:0000256" key="2">
    <source>
        <dbReference type="ARBA" id="ARBA00022448"/>
    </source>
</evidence>
<proteinExistence type="inferred from homology"/>
<evidence type="ECO:0000313" key="12">
    <source>
        <dbReference type="Proteomes" id="UP000051679"/>
    </source>
</evidence>
<dbReference type="Proteomes" id="UP000051679">
    <property type="component" value="Unassembled WGS sequence"/>
</dbReference>
<dbReference type="GO" id="GO:0005524">
    <property type="term" value="F:ATP binding"/>
    <property type="evidence" value="ECO:0007669"/>
    <property type="project" value="UniProtKB-UniRule"/>
</dbReference>
<dbReference type="InterPro" id="IPR017871">
    <property type="entry name" value="ABC_transporter-like_CS"/>
</dbReference>
<evidence type="ECO:0000256" key="9">
    <source>
        <dbReference type="RuleBase" id="RU365104"/>
    </source>
</evidence>
<dbReference type="EC" id="7.-.-.-" evidence="9"/>
<evidence type="ECO:0000256" key="8">
    <source>
        <dbReference type="ARBA" id="ARBA00062026"/>
    </source>
</evidence>
<protein>
    <recommendedName>
        <fullName evidence="9">Energy-coupling factor transporter ATP-binding protein EcfA2</fullName>
        <ecNumber evidence="9">7.-.-.-</ecNumber>
    </recommendedName>
</protein>
<dbReference type="PANTHER" id="PTHR43553">
    <property type="entry name" value="HEAVY METAL TRANSPORTER"/>
    <property type="match status" value="1"/>
</dbReference>
<dbReference type="AlphaFoldDB" id="A0A0R1ZMB3"/>
<comment type="caution">
    <text evidence="11">The sequence shown here is derived from an EMBL/GenBank/DDBJ whole genome shotgun (WGS) entry which is preliminary data.</text>
</comment>
<gene>
    <name evidence="11" type="ORF">FC18_GL000446</name>
</gene>
<dbReference type="STRING" id="1291052.FC18_GL000446"/>
<keyword evidence="6" id="KW-1278">Translocase</keyword>
<dbReference type="InterPro" id="IPR003439">
    <property type="entry name" value="ABC_transporter-like_ATP-bd"/>
</dbReference>
<dbReference type="PROSITE" id="PS50893">
    <property type="entry name" value="ABC_TRANSPORTER_2"/>
    <property type="match status" value="1"/>
</dbReference>
<sequence>MAGVGLDDVSLTIHGGEYTAIIGHTGSGKSTLLQHLNALIKPTSGTVTIGDRTITSATSNKNLHELRRQVGMVFQFAESQLFAATVREDVAFGPRNFGVSAADADALAVKMIARVGLPADVLDRSPFDLSGGQMRRVAIAGVLAMQPEILVLDEPTAGLDPVGRREMMALFAQLHAAGQTIVLVTHQMDDVADYADRVFVLDQGQLVKQGTPQAIFQDADWLLDHQLGLPRTTQFALQLRKRGFQFAHLPLKSAELAQMLAPQLGGQAHE</sequence>
<feature type="domain" description="ABC transporter" evidence="10">
    <location>
        <begin position="1"/>
        <end position="228"/>
    </location>
</feature>
<organism evidence="11 12">
    <name type="scientific">Lacticaseibacillus sharpeae JCM 1186 = DSM 20505</name>
    <dbReference type="NCBI Taxonomy" id="1291052"/>
    <lineage>
        <taxon>Bacteria</taxon>
        <taxon>Bacillati</taxon>
        <taxon>Bacillota</taxon>
        <taxon>Bacilli</taxon>
        <taxon>Lactobacillales</taxon>
        <taxon>Lactobacillaceae</taxon>
        <taxon>Lacticaseibacillus</taxon>
    </lineage>
</organism>
<evidence type="ECO:0000256" key="7">
    <source>
        <dbReference type="ARBA" id="ARBA00023136"/>
    </source>
</evidence>
<dbReference type="GO" id="GO:0043190">
    <property type="term" value="C:ATP-binding cassette (ABC) transporter complex"/>
    <property type="evidence" value="ECO:0007669"/>
    <property type="project" value="TreeGrafter"/>
</dbReference>
<keyword evidence="12" id="KW-1185">Reference proteome</keyword>
<keyword evidence="3 9" id="KW-1003">Cell membrane</keyword>
<dbReference type="InterPro" id="IPR003593">
    <property type="entry name" value="AAA+_ATPase"/>
</dbReference>
<evidence type="ECO:0000256" key="1">
    <source>
        <dbReference type="ARBA" id="ARBA00004202"/>
    </source>
</evidence>
<dbReference type="InterPro" id="IPR015856">
    <property type="entry name" value="ABC_transpr_CbiO/EcfA_su"/>
</dbReference>
<comment type="subunit">
    <text evidence="8">Forms a stable energy-coupling factor (ECF) transporter complex probably composed of 2 membrane-embedded substrate-binding proteins (S component), 2 ATP-binding proteins (A component) and 2 transmembrane proteins (T component). This complex interacts with a number of substrate-specific components, including FolT and ThiT for 5-formyltetrahydrofolate and thiamine respectively.</text>
</comment>